<dbReference type="AlphaFoldDB" id="C2E2N3"/>
<dbReference type="Proteomes" id="UP000003491">
    <property type="component" value="Unassembled WGS sequence"/>
</dbReference>
<gene>
    <name evidence="2" type="ORF">HMPREF0528_0007</name>
</gene>
<name>C2E2N3_LACJH</name>
<evidence type="ECO:0000256" key="1">
    <source>
        <dbReference type="SAM" id="MobiDB-lite"/>
    </source>
</evidence>
<evidence type="ECO:0000313" key="3">
    <source>
        <dbReference type="Proteomes" id="UP000003491"/>
    </source>
</evidence>
<organism evidence="2 3">
    <name type="scientific">Lactobacillus johnsonii ATCC 33200</name>
    <dbReference type="NCBI Taxonomy" id="525330"/>
    <lineage>
        <taxon>Bacteria</taxon>
        <taxon>Bacillati</taxon>
        <taxon>Bacillota</taxon>
        <taxon>Bacilli</taxon>
        <taxon>Lactobacillales</taxon>
        <taxon>Lactobacillaceae</taxon>
        <taxon>Lactobacillus</taxon>
    </lineage>
</organism>
<feature type="region of interest" description="Disordered" evidence="1">
    <location>
        <begin position="1"/>
        <end position="47"/>
    </location>
</feature>
<dbReference type="EMBL" id="ACGR01000008">
    <property type="protein sequence ID" value="EEJ60859.1"/>
    <property type="molecule type" value="Genomic_DNA"/>
</dbReference>
<feature type="non-terminal residue" evidence="2">
    <location>
        <position position="47"/>
    </location>
</feature>
<feature type="compositionally biased region" description="Low complexity" evidence="1">
    <location>
        <begin position="19"/>
        <end position="28"/>
    </location>
</feature>
<sequence>MGLETMMRQANAGRDDWAEAGSASLASSKKGDLPVMSDSSGETQRDL</sequence>
<dbReference type="HOGENOM" id="CLU_3177135_0_0_9"/>
<reference evidence="2 3" key="1">
    <citation type="submission" date="2009-01" db="EMBL/GenBank/DDBJ databases">
        <authorList>
            <person name="Qin X."/>
            <person name="Bachman B."/>
            <person name="Battles P."/>
            <person name="Bell A."/>
            <person name="Bess C."/>
            <person name="Bickham C."/>
            <person name="Chaboub L."/>
            <person name="Chen D."/>
            <person name="Coyle M."/>
            <person name="Deiros D.R."/>
            <person name="Dinh H."/>
            <person name="Forbes L."/>
            <person name="Fowler G."/>
            <person name="Francisco L."/>
            <person name="Fu Q."/>
            <person name="Gubbala S."/>
            <person name="Hale W."/>
            <person name="Han Y."/>
            <person name="Hemphill L."/>
            <person name="Highlander S.K."/>
            <person name="Hirani K."/>
            <person name="Hogues M."/>
            <person name="Jackson L."/>
            <person name="Jakkamsetti A."/>
            <person name="Javaid M."/>
            <person name="Jiang H."/>
            <person name="Korchina V."/>
            <person name="Kovar C."/>
            <person name="Lara F."/>
            <person name="Lee S."/>
            <person name="Mata R."/>
            <person name="Mathew T."/>
            <person name="Moen C."/>
            <person name="Morales K."/>
            <person name="Munidasa M."/>
            <person name="Nazareth L."/>
            <person name="Ngo R."/>
            <person name="Nguyen L."/>
            <person name="Okwuonu G."/>
            <person name="Ongeri F."/>
            <person name="Patil S."/>
            <person name="Petrosino J."/>
            <person name="Pham C."/>
            <person name="Pham P."/>
            <person name="Pu L.-L."/>
            <person name="Puazo M."/>
            <person name="Raj R."/>
            <person name="Reid J."/>
            <person name="Rouhana J."/>
            <person name="Saada N."/>
            <person name="Shang Y."/>
            <person name="Simmons D."/>
            <person name="Thornton R."/>
            <person name="Warren J."/>
            <person name="Weissenberger G."/>
            <person name="Zhang J."/>
            <person name="Zhang L."/>
            <person name="Zhou C."/>
            <person name="Zhu D."/>
            <person name="Muzny D."/>
            <person name="Worley K."/>
            <person name="Gibbs R."/>
        </authorList>
    </citation>
    <scope>NUCLEOTIDE SEQUENCE [LARGE SCALE GENOMIC DNA]</scope>
    <source>
        <strain evidence="2 3">ATCC 33200</strain>
    </source>
</reference>
<feature type="compositionally biased region" description="Polar residues" evidence="1">
    <location>
        <begin position="37"/>
        <end position="47"/>
    </location>
</feature>
<proteinExistence type="predicted"/>
<accession>C2E2N3</accession>
<evidence type="ECO:0000313" key="2">
    <source>
        <dbReference type="EMBL" id="EEJ60859.1"/>
    </source>
</evidence>
<comment type="caution">
    <text evidence="2">The sequence shown here is derived from an EMBL/GenBank/DDBJ whole genome shotgun (WGS) entry which is preliminary data.</text>
</comment>
<protein>
    <submittedName>
        <fullName evidence="2">Uncharacterized protein</fullName>
    </submittedName>
</protein>